<evidence type="ECO:0000313" key="2">
    <source>
        <dbReference type="Proteomes" id="UP000295763"/>
    </source>
</evidence>
<keyword evidence="2" id="KW-1185">Reference proteome</keyword>
<dbReference type="EMBL" id="SLYB01000006">
    <property type="protein sequence ID" value="TCP96001.1"/>
    <property type="molecule type" value="Genomic_DNA"/>
</dbReference>
<reference evidence="1 2" key="1">
    <citation type="submission" date="2019-03" db="EMBL/GenBank/DDBJ databases">
        <title>Genomic Encyclopedia of Type Strains, Phase IV (KMG-IV): sequencing the most valuable type-strain genomes for metagenomic binning, comparative biology and taxonomic classification.</title>
        <authorList>
            <person name="Goeker M."/>
        </authorList>
    </citation>
    <scope>NUCLEOTIDE SEQUENCE [LARGE SCALE GENOMIC DNA]</scope>
    <source>
        <strain evidence="1 2">DSM 28404</strain>
    </source>
</reference>
<protein>
    <submittedName>
        <fullName evidence="1">Uncharacterized protein</fullName>
    </submittedName>
</protein>
<dbReference type="RefSeq" id="WP_131975719.1">
    <property type="nucleotide sequence ID" value="NZ_SLYB01000006.1"/>
</dbReference>
<accession>A0A4R2T3H4</accession>
<dbReference type="AlphaFoldDB" id="A0A4R2T3H4"/>
<evidence type="ECO:0000313" key="1">
    <source>
        <dbReference type="EMBL" id="TCP96001.1"/>
    </source>
</evidence>
<sequence>MAQHYPILYSELQEDKEIVLFIKQQFSKGLAGLDRSIFKELGNEYSFVIPNARVFKYIKWEDNILNLYEIHFDSEKRSIIDIFLVL</sequence>
<proteinExistence type="predicted"/>
<comment type="caution">
    <text evidence="1">The sequence shown here is derived from an EMBL/GenBank/DDBJ whole genome shotgun (WGS) entry which is preliminary data.</text>
</comment>
<gene>
    <name evidence="1" type="ORF">EDC44_10660</name>
</gene>
<name>A0A4R2T3H4_9PAST</name>
<organism evidence="1 2">
    <name type="scientific">Cricetibacter osteomyelitidis</name>
    <dbReference type="NCBI Taxonomy" id="1521931"/>
    <lineage>
        <taxon>Bacteria</taxon>
        <taxon>Pseudomonadati</taxon>
        <taxon>Pseudomonadota</taxon>
        <taxon>Gammaproteobacteria</taxon>
        <taxon>Pasteurellales</taxon>
        <taxon>Pasteurellaceae</taxon>
        <taxon>Cricetibacter</taxon>
    </lineage>
</organism>
<dbReference type="Proteomes" id="UP000295763">
    <property type="component" value="Unassembled WGS sequence"/>
</dbReference>